<evidence type="ECO:0000256" key="1">
    <source>
        <dbReference type="SAM" id="MobiDB-lite"/>
    </source>
</evidence>
<sequence length="60" mass="6523">MDRFEPEVPEADGVEQGTEVGGPDEAEDAEENTTDALEVNEADAAEQQRSVPDDEDYPRG</sequence>
<accession>A0A541BNI1</accession>
<comment type="caution">
    <text evidence="2">The sequence shown here is derived from an EMBL/GenBank/DDBJ whole genome shotgun (WGS) entry which is preliminary data.</text>
</comment>
<dbReference type="Proteomes" id="UP000316256">
    <property type="component" value="Unassembled WGS sequence"/>
</dbReference>
<evidence type="ECO:0000313" key="2">
    <source>
        <dbReference type="EMBL" id="TQF73844.1"/>
    </source>
</evidence>
<feature type="compositionally biased region" description="Acidic residues" evidence="1">
    <location>
        <begin position="22"/>
        <end position="44"/>
    </location>
</feature>
<feature type="region of interest" description="Disordered" evidence="1">
    <location>
        <begin position="1"/>
        <end position="60"/>
    </location>
</feature>
<keyword evidence="3" id="KW-1185">Reference proteome</keyword>
<proteinExistence type="predicted"/>
<name>A0A541BNI1_9NOCA</name>
<dbReference type="RefSeq" id="WP_142095394.1">
    <property type="nucleotide sequence ID" value="NZ_VIGH01000002.1"/>
</dbReference>
<reference evidence="2 3" key="1">
    <citation type="submission" date="2019-06" db="EMBL/GenBank/DDBJ databases">
        <title>Rhodococcus spaelei sp. nov., isolated from a cave.</title>
        <authorList>
            <person name="Lee S.D."/>
        </authorList>
    </citation>
    <scope>NUCLEOTIDE SEQUENCE [LARGE SCALE GENOMIC DNA]</scope>
    <source>
        <strain evidence="2 3">C9-5</strain>
    </source>
</reference>
<gene>
    <name evidence="2" type="ORF">FK531_03950</name>
</gene>
<organism evidence="2 3">
    <name type="scientific">Rhodococcus spelaei</name>
    <dbReference type="NCBI Taxonomy" id="2546320"/>
    <lineage>
        <taxon>Bacteria</taxon>
        <taxon>Bacillati</taxon>
        <taxon>Actinomycetota</taxon>
        <taxon>Actinomycetes</taxon>
        <taxon>Mycobacteriales</taxon>
        <taxon>Nocardiaceae</taxon>
        <taxon>Rhodococcus</taxon>
    </lineage>
</organism>
<dbReference type="EMBL" id="VIGH01000002">
    <property type="protein sequence ID" value="TQF73844.1"/>
    <property type="molecule type" value="Genomic_DNA"/>
</dbReference>
<evidence type="ECO:0000313" key="3">
    <source>
        <dbReference type="Proteomes" id="UP000316256"/>
    </source>
</evidence>
<dbReference type="AlphaFoldDB" id="A0A541BNI1"/>
<protein>
    <submittedName>
        <fullName evidence="2">Uncharacterized protein</fullName>
    </submittedName>
</protein>